<dbReference type="Pfam" id="PF05050">
    <property type="entry name" value="Methyltransf_21"/>
    <property type="match status" value="1"/>
</dbReference>
<feature type="domain" description="Ribosome recycling factor" evidence="5">
    <location>
        <begin position="531"/>
        <end position="683"/>
    </location>
</feature>
<dbReference type="AlphaFoldDB" id="A0A812MIB0"/>
<keyword evidence="4" id="KW-0732">Signal</keyword>
<dbReference type="SUPFAM" id="SSF55194">
    <property type="entry name" value="Ribosome recycling factor, RRF"/>
    <property type="match status" value="1"/>
</dbReference>
<dbReference type="OrthoDB" id="426790at2759"/>
<comment type="caution">
    <text evidence="7">The sequence shown here is derived from an EMBL/GenBank/DDBJ whole genome shotgun (WGS) entry which is preliminary data.</text>
</comment>
<evidence type="ECO:0000313" key="8">
    <source>
        <dbReference type="Proteomes" id="UP000601435"/>
    </source>
</evidence>
<evidence type="ECO:0000259" key="6">
    <source>
        <dbReference type="Pfam" id="PF05050"/>
    </source>
</evidence>
<keyword evidence="8" id="KW-1185">Reference proteome</keyword>
<feature type="chain" id="PRO_5032301606" evidence="4">
    <location>
        <begin position="17"/>
        <end position="699"/>
    </location>
</feature>
<accession>A0A812MIB0</accession>
<feature type="region of interest" description="Disordered" evidence="3">
    <location>
        <begin position="385"/>
        <end position="420"/>
    </location>
</feature>
<organism evidence="7 8">
    <name type="scientific">Symbiodinium necroappetens</name>
    <dbReference type="NCBI Taxonomy" id="1628268"/>
    <lineage>
        <taxon>Eukaryota</taxon>
        <taxon>Sar</taxon>
        <taxon>Alveolata</taxon>
        <taxon>Dinophyceae</taxon>
        <taxon>Suessiales</taxon>
        <taxon>Symbiodiniaceae</taxon>
        <taxon>Symbiodinium</taxon>
    </lineage>
</organism>
<dbReference type="SUPFAM" id="SSF53335">
    <property type="entry name" value="S-adenosyl-L-methionine-dependent methyltransferases"/>
    <property type="match status" value="1"/>
</dbReference>
<evidence type="ECO:0000259" key="5">
    <source>
        <dbReference type="Pfam" id="PF01765"/>
    </source>
</evidence>
<dbReference type="GO" id="GO:0005739">
    <property type="term" value="C:mitochondrion"/>
    <property type="evidence" value="ECO:0007669"/>
    <property type="project" value="TreeGrafter"/>
</dbReference>
<dbReference type="NCBIfam" id="TIGR01444">
    <property type="entry name" value="fkbM_fam"/>
    <property type="match status" value="1"/>
</dbReference>
<dbReference type="GO" id="GO:0043023">
    <property type="term" value="F:ribosomal large subunit binding"/>
    <property type="evidence" value="ECO:0007669"/>
    <property type="project" value="TreeGrafter"/>
</dbReference>
<evidence type="ECO:0000256" key="2">
    <source>
        <dbReference type="ARBA" id="ARBA00022917"/>
    </source>
</evidence>
<dbReference type="Gene3D" id="1.10.132.20">
    <property type="entry name" value="Ribosome-recycling factor"/>
    <property type="match status" value="1"/>
</dbReference>
<dbReference type="Proteomes" id="UP000601435">
    <property type="component" value="Unassembled WGS sequence"/>
</dbReference>
<reference evidence="7" key="1">
    <citation type="submission" date="2021-02" db="EMBL/GenBank/DDBJ databases">
        <authorList>
            <person name="Dougan E. K."/>
            <person name="Rhodes N."/>
            <person name="Thang M."/>
            <person name="Chan C."/>
        </authorList>
    </citation>
    <scope>NUCLEOTIDE SEQUENCE</scope>
</reference>
<evidence type="ECO:0000256" key="3">
    <source>
        <dbReference type="SAM" id="MobiDB-lite"/>
    </source>
</evidence>
<dbReference type="InterPro" id="IPR006342">
    <property type="entry name" value="FkbM_mtfrase"/>
</dbReference>
<dbReference type="InterPro" id="IPR002661">
    <property type="entry name" value="Ribosome_recyc_fac"/>
</dbReference>
<evidence type="ECO:0000313" key="7">
    <source>
        <dbReference type="EMBL" id="CAE7258524.1"/>
    </source>
</evidence>
<dbReference type="Gene3D" id="3.30.1360.40">
    <property type="match status" value="1"/>
</dbReference>
<dbReference type="Gene3D" id="3.40.50.150">
    <property type="entry name" value="Vaccinia Virus protein VP39"/>
    <property type="match status" value="1"/>
</dbReference>
<proteinExistence type="inferred from homology"/>
<dbReference type="GO" id="GO:0006412">
    <property type="term" value="P:translation"/>
    <property type="evidence" value="ECO:0007669"/>
    <property type="project" value="UniProtKB-KW"/>
</dbReference>
<evidence type="ECO:0000256" key="1">
    <source>
        <dbReference type="ARBA" id="ARBA00005912"/>
    </source>
</evidence>
<feature type="signal peptide" evidence="4">
    <location>
        <begin position="1"/>
        <end position="16"/>
    </location>
</feature>
<gene>
    <name evidence="7" type="primary">frr</name>
    <name evidence="7" type="ORF">SNEC2469_LOCUS5815</name>
</gene>
<evidence type="ECO:0000256" key="4">
    <source>
        <dbReference type="SAM" id="SignalP"/>
    </source>
</evidence>
<keyword evidence="2" id="KW-0648">Protein biosynthesis</keyword>
<dbReference type="InterPro" id="IPR036191">
    <property type="entry name" value="RRF_sf"/>
</dbReference>
<feature type="compositionally biased region" description="Gly residues" evidence="3">
    <location>
        <begin position="491"/>
        <end position="504"/>
    </location>
</feature>
<comment type="similarity">
    <text evidence="1">Belongs to the RRF family.</text>
</comment>
<sequence length="699" mass="77218">MNPSALVACLVSLVSAIPNPGSYHKPWATHAGCASIVRRFDWQQNTSEPLYRRFHACLARRKDLPDWAHKSRPALFSGEHYPISVVPSISGVPLYWITPVYDYVVSNFIRKEGTYEPMELEVFRNLVKEGDVVCDIGSHVGSYSIPLAFHVGQNGRVHAFEPFRVVFQLLTGNVAINGLYNFYTHNVALGEKSEVLRVQSPALKKSSNIGATSVYYQAKPVYGENHVLQYEGEEFVKVETLDSFQIEQVHFMKIDVEGALEKVLRGGQETIERNRPLIACEHGEVTAPELLVAWSYRCILVLPVHDLWVCVPQEKWWRYRWLETTDFGYGPAAEAAAQQDLAQEVRRSTDPPKLFREGEGFQLPKVRPESGVFLRAKKVQSERRTPLQVGACAKPEDERLQPETKDDAEEGNRQNSNNKHFAVQYNPGPGRAFWHLLLTPGPASGGVFWAMDCVHGNPGEVWAPVSAQMGLRWALHGPRGTLCLAKKKKGGGGGGGGGGGSGGAEEGDVDIDTEAIVADFEEKMKKSVVLLEDNLRTIRAGKATPSLLDSVKVNAYESVLKLEEVATVTASDTTTLMVNVFDETVVGAVVKAIQTADLGFTASETKPQRSSVPTQGLPRSFGQLRMGQSVKVNIPPLTKEKRVQYVKLAKDYAEKSKVAVRNVRQAAMKKIKSFNKKLPEDTAPSSNFASARSPRIPEP</sequence>
<dbReference type="PANTHER" id="PTHR20982">
    <property type="entry name" value="RIBOSOME RECYCLING FACTOR"/>
    <property type="match status" value="1"/>
</dbReference>
<dbReference type="PANTHER" id="PTHR20982:SF3">
    <property type="entry name" value="MITOCHONDRIAL RIBOSOME RECYCLING FACTOR PSEUDO 1"/>
    <property type="match status" value="1"/>
</dbReference>
<dbReference type="InterPro" id="IPR023584">
    <property type="entry name" value="Ribosome_recyc_fac_dom"/>
</dbReference>
<feature type="domain" description="Methyltransferase FkbM" evidence="6">
    <location>
        <begin position="135"/>
        <end position="284"/>
    </location>
</feature>
<dbReference type="EMBL" id="CAJNJA010010509">
    <property type="protein sequence ID" value="CAE7258524.1"/>
    <property type="molecule type" value="Genomic_DNA"/>
</dbReference>
<feature type="region of interest" description="Disordered" evidence="3">
    <location>
        <begin position="487"/>
        <end position="507"/>
    </location>
</feature>
<feature type="compositionally biased region" description="Basic and acidic residues" evidence="3">
    <location>
        <begin position="394"/>
        <end position="405"/>
    </location>
</feature>
<dbReference type="InterPro" id="IPR029063">
    <property type="entry name" value="SAM-dependent_MTases_sf"/>
</dbReference>
<name>A0A812MIB0_9DINO</name>
<dbReference type="Pfam" id="PF01765">
    <property type="entry name" value="RRF"/>
    <property type="match status" value="1"/>
</dbReference>
<protein>
    <submittedName>
        <fullName evidence="7">Frr protein</fullName>
    </submittedName>
</protein>
<feature type="region of interest" description="Disordered" evidence="3">
    <location>
        <begin position="673"/>
        <end position="699"/>
    </location>
</feature>